<dbReference type="KEGG" id="hazt:108674284"/>
<evidence type="ECO:0000256" key="8">
    <source>
        <dbReference type="ARBA" id="ARBA00022842"/>
    </source>
</evidence>
<dbReference type="GO" id="GO:0005737">
    <property type="term" value="C:cytoplasm"/>
    <property type="evidence" value="ECO:0007669"/>
    <property type="project" value="TreeGrafter"/>
</dbReference>
<name>A0A8B7NVF6_HYAAZ</name>
<dbReference type="Proteomes" id="UP000694843">
    <property type="component" value="Unplaced"/>
</dbReference>
<keyword evidence="7" id="KW-0479">Metal-binding</keyword>
<dbReference type="InterPro" id="IPR026610">
    <property type="entry name" value="Hen1"/>
</dbReference>
<dbReference type="GO" id="GO:0034587">
    <property type="term" value="P:piRNA processing"/>
    <property type="evidence" value="ECO:0007669"/>
    <property type="project" value="TreeGrafter"/>
</dbReference>
<accession>A0A8B7NVF6</accession>
<evidence type="ECO:0000256" key="2">
    <source>
        <dbReference type="ARBA" id="ARBA00009026"/>
    </source>
</evidence>
<evidence type="ECO:0000256" key="4">
    <source>
        <dbReference type="ARBA" id="ARBA00022603"/>
    </source>
</evidence>
<dbReference type="CTD" id="36301"/>
<evidence type="ECO:0000313" key="13">
    <source>
        <dbReference type="Proteomes" id="UP000694843"/>
    </source>
</evidence>
<evidence type="ECO:0000256" key="6">
    <source>
        <dbReference type="ARBA" id="ARBA00022691"/>
    </source>
</evidence>
<keyword evidence="9" id="KW-0694">RNA-binding</keyword>
<dbReference type="EC" id="2.1.1.386" evidence="11"/>
<keyword evidence="8" id="KW-0460">Magnesium</keyword>
<dbReference type="RefSeq" id="XP_018017712.1">
    <property type="nucleotide sequence ID" value="XM_018162223.1"/>
</dbReference>
<dbReference type="AlphaFoldDB" id="A0A8B7NVF6"/>
<dbReference type="GO" id="GO:0001510">
    <property type="term" value="P:RNA methylation"/>
    <property type="evidence" value="ECO:0007669"/>
    <property type="project" value="InterPro"/>
</dbReference>
<evidence type="ECO:0000256" key="7">
    <source>
        <dbReference type="ARBA" id="ARBA00022723"/>
    </source>
</evidence>
<reference evidence="14" key="1">
    <citation type="submission" date="2025-08" db="UniProtKB">
        <authorList>
            <consortium name="RefSeq"/>
        </authorList>
    </citation>
    <scope>IDENTIFICATION</scope>
    <source>
        <tissue evidence="14">Whole organism</tissue>
    </source>
</reference>
<protein>
    <recommendedName>
        <fullName evidence="3">Small RNA 2'-O-methyltransferase</fullName>
        <ecNumber evidence="11">2.1.1.386</ecNumber>
    </recommendedName>
</protein>
<keyword evidence="5" id="KW-0808">Transferase</keyword>
<comment type="catalytic activity">
    <reaction evidence="12">
        <text>small RNA 3'-end nucleotide + S-adenosyl-L-methionine = small RNA 3'-end 2'-O-methylnucleotide + S-adenosyl-L-homocysteine + H(+)</text>
        <dbReference type="Rhea" id="RHEA:37887"/>
        <dbReference type="Rhea" id="RHEA-COMP:10415"/>
        <dbReference type="Rhea" id="RHEA-COMP:10416"/>
        <dbReference type="ChEBI" id="CHEBI:15378"/>
        <dbReference type="ChEBI" id="CHEBI:57856"/>
        <dbReference type="ChEBI" id="CHEBI:59789"/>
        <dbReference type="ChEBI" id="CHEBI:74896"/>
        <dbReference type="ChEBI" id="CHEBI:74898"/>
        <dbReference type="EC" id="2.1.1.386"/>
    </reaction>
</comment>
<dbReference type="InterPro" id="IPR029063">
    <property type="entry name" value="SAM-dependent_MTases_sf"/>
</dbReference>
<dbReference type="SUPFAM" id="SSF53335">
    <property type="entry name" value="S-adenosyl-L-methionine-dependent methyltransferases"/>
    <property type="match status" value="1"/>
</dbReference>
<gene>
    <name evidence="14" type="primary">LOC108674284</name>
</gene>
<dbReference type="GeneID" id="108674284"/>
<dbReference type="GO" id="GO:0003723">
    <property type="term" value="F:RNA binding"/>
    <property type="evidence" value="ECO:0007669"/>
    <property type="project" value="UniProtKB-KW"/>
</dbReference>
<dbReference type="OrthoDB" id="6340181at2759"/>
<dbReference type="GO" id="GO:0030422">
    <property type="term" value="P:siRNA processing"/>
    <property type="evidence" value="ECO:0007669"/>
    <property type="project" value="TreeGrafter"/>
</dbReference>
<proteinExistence type="inferred from homology"/>
<evidence type="ECO:0000256" key="3">
    <source>
        <dbReference type="ARBA" id="ARBA00021330"/>
    </source>
</evidence>
<evidence type="ECO:0000313" key="14">
    <source>
        <dbReference type="RefSeq" id="XP_018017712.1"/>
    </source>
</evidence>
<dbReference type="PANTHER" id="PTHR21404">
    <property type="entry name" value="HEN1"/>
    <property type="match status" value="1"/>
</dbReference>
<dbReference type="GO" id="GO:0046872">
    <property type="term" value="F:metal ion binding"/>
    <property type="evidence" value="ECO:0007669"/>
    <property type="project" value="UniProtKB-KW"/>
</dbReference>
<dbReference type="GO" id="GO:0005634">
    <property type="term" value="C:nucleus"/>
    <property type="evidence" value="ECO:0007669"/>
    <property type="project" value="TreeGrafter"/>
</dbReference>
<keyword evidence="10" id="KW-0943">RNA-mediated gene silencing</keyword>
<keyword evidence="4" id="KW-0489">Methyltransferase</keyword>
<sequence length="701" mass="79511">MEETQEKKCNLDNGNQVECVKLVDEEHMNCVTTLCPDGTVRFKPCLNIVRFNTVESYIRSLLFCGVNLSKVVDYGCGDKRFLTQSLLKMPCLTEIVCVDKNLRHLVREKLMWQESTDRRALTVRVRLIEADVLDLPEPVASPHVVTLIEVIEHFHIHQLPSLLWGIFGVLKPKIVILTTPNTDFHTDHPLPDGKKFRDPDHKFEWTNAEFRRICVGITSIYTSYCVAFDGCGVGKSPGVYCSQIAIFAYDEVLFNKGQLARCTQPTVKSILNQVSDAQADKANLLKQSSIENSANLSHKKQWRDKKQARLSELPPARTSNERAIDAVLAVVRNIEMMPGKSSLKAPVMPEDWSKWSSVSAELKTPDILLPEPEEAPSTERFLSNKFNIVLDLTYLNVFAQFFNEMKYNISCFSWCLSSQNTHNPFINKVQRLTVEWNYLDLVSVHLTDPTYYLIFLKLVTPRQAPVSLQCSSGLRYYDDEDDGACHPSHRTYKKHCKQCPFIYFKRVTLDRLDEVPKLVDTQASYQSHVIYEKSDTTKIFFSFALLRKFLDYRKDDGFVRTALSDLSYERLFVGEHEYWSCCFPDLSDDESSIVDNSSCIISSTTATDATEYSTTTNAAPEVNRNKFSTTEDTLSRFRGVTGDVSDLTFANEVGRVACPYFSEKDAGNKCPDDSPMALIAALQRASPFADVAFSGTQNRCS</sequence>
<dbReference type="Gene3D" id="3.40.50.150">
    <property type="entry name" value="Vaccinia Virus protein VP39"/>
    <property type="match status" value="1"/>
</dbReference>
<evidence type="ECO:0000256" key="11">
    <source>
        <dbReference type="ARBA" id="ARBA00035025"/>
    </source>
</evidence>
<evidence type="ECO:0000256" key="1">
    <source>
        <dbReference type="ARBA" id="ARBA00001946"/>
    </source>
</evidence>
<evidence type="ECO:0000256" key="5">
    <source>
        <dbReference type="ARBA" id="ARBA00022679"/>
    </source>
</evidence>
<dbReference type="GO" id="GO:0090486">
    <property type="term" value="F:small RNA 2'-O-methyltransferase activity"/>
    <property type="evidence" value="ECO:0007669"/>
    <property type="project" value="UniProtKB-EC"/>
</dbReference>
<dbReference type="PANTHER" id="PTHR21404:SF3">
    <property type="entry name" value="SMALL RNA 2'-O-METHYLTRANSFERASE"/>
    <property type="match status" value="1"/>
</dbReference>
<keyword evidence="6" id="KW-0949">S-adenosyl-L-methionine</keyword>
<evidence type="ECO:0000256" key="12">
    <source>
        <dbReference type="ARBA" id="ARBA00048418"/>
    </source>
</evidence>
<evidence type="ECO:0000256" key="10">
    <source>
        <dbReference type="ARBA" id="ARBA00023158"/>
    </source>
</evidence>
<evidence type="ECO:0000256" key="9">
    <source>
        <dbReference type="ARBA" id="ARBA00022884"/>
    </source>
</evidence>
<comment type="similarity">
    <text evidence="2">Belongs to the methyltransferase superfamily. HEN1 family.</text>
</comment>
<organism evidence="13 14">
    <name type="scientific">Hyalella azteca</name>
    <name type="common">Amphipod</name>
    <dbReference type="NCBI Taxonomy" id="294128"/>
    <lineage>
        <taxon>Eukaryota</taxon>
        <taxon>Metazoa</taxon>
        <taxon>Ecdysozoa</taxon>
        <taxon>Arthropoda</taxon>
        <taxon>Crustacea</taxon>
        <taxon>Multicrustacea</taxon>
        <taxon>Malacostraca</taxon>
        <taxon>Eumalacostraca</taxon>
        <taxon>Peracarida</taxon>
        <taxon>Amphipoda</taxon>
        <taxon>Senticaudata</taxon>
        <taxon>Talitrida</taxon>
        <taxon>Talitroidea</taxon>
        <taxon>Hyalellidae</taxon>
        <taxon>Hyalella</taxon>
    </lineage>
</organism>
<keyword evidence="13" id="KW-1185">Reference proteome</keyword>
<comment type="cofactor">
    <cofactor evidence="1">
        <name>Mg(2+)</name>
        <dbReference type="ChEBI" id="CHEBI:18420"/>
    </cofactor>
</comment>